<feature type="region of interest" description="Disordered" evidence="1">
    <location>
        <begin position="29"/>
        <end position="62"/>
    </location>
</feature>
<reference evidence="2 3" key="1">
    <citation type="submission" date="2021-05" db="EMBL/GenBank/DDBJ databases">
        <title>Draft Genome Sequences of Clinical Respiratory Isolates of Mycobacterium goodii Recovered in Ireland.</title>
        <authorList>
            <person name="Flanagan P.R."/>
            <person name="Mok S."/>
            <person name="Roycroft E."/>
            <person name="Rogers T.R."/>
            <person name="Fitzgibbon M."/>
        </authorList>
    </citation>
    <scope>NUCLEOTIDE SEQUENCE [LARGE SCALE GENOMIC DNA]</scope>
    <source>
        <strain evidence="2 3">14IE55</strain>
    </source>
</reference>
<feature type="compositionally biased region" description="Polar residues" evidence="1">
    <location>
        <begin position="31"/>
        <end position="44"/>
    </location>
</feature>
<dbReference type="Proteomes" id="UP000696413">
    <property type="component" value="Unassembled WGS sequence"/>
</dbReference>
<sequence length="62" mass="6690">MNLAYSSDIVTELVRIPAPVTAAGIAARLPDSQTSQHRSPNKLFNHSIRKCASPMSPTTSPR</sequence>
<keyword evidence="3" id="KW-1185">Reference proteome</keyword>
<protein>
    <submittedName>
        <fullName evidence="2">Uncharacterized protein</fullName>
    </submittedName>
</protein>
<evidence type="ECO:0000313" key="3">
    <source>
        <dbReference type="Proteomes" id="UP000696413"/>
    </source>
</evidence>
<proteinExistence type="predicted"/>
<dbReference type="EMBL" id="JAHBOM010000018">
    <property type="protein sequence ID" value="MBU8825622.1"/>
    <property type="molecule type" value="Genomic_DNA"/>
</dbReference>
<evidence type="ECO:0000313" key="2">
    <source>
        <dbReference type="EMBL" id="MBU8825622.1"/>
    </source>
</evidence>
<name>A0ABS6HW51_MYCGD</name>
<accession>A0ABS6HW51</accession>
<organism evidence="2 3">
    <name type="scientific">Mycolicibacterium goodii</name>
    <name type="common">Mycobacterium goodii</name>
    <dbReference type="NCBI Taxonomy" id="134601"/>
    <lineage>
        <taxon>Bacteria</taxon>
        <taxon>Bacillati</taxon>
        <taxon>Actinomycetota</taxon>
        <taxon>Actinomycetes</taxon>
        <taxon>Mycobacteriales</taxon>
        <taxon>Mycobacteriaceae</taxon>
        <taxon>Mycolicibacterium</taxon>
    </lineage>
</organism>
<gene>
    <name evidence="2" type="ORF">KL859_22460</name>
</gene>
<comment type="caution">
    <text evidence="2">The sequence shown here is derived from an EMBL/GenBank/DDBJ whole genome shotgun (WGS) entry which is preliminary data.</text>
</comment>
<dbReference type="RefSeq" id="WP_214395523.1">
    <property type="nucleotide sequence ID" value="NZ_JAHBOM010000018.1"/>
</dbReference>
<evidence type="ECO:0000256" key="1">
    <source>
        <dbReference type="SAM" id="MobiDB-lite"/>
    </source>
</evidence>